<evidence type="ECO:0000313" key="1">
    <source>
        <dbReference type="EMBL" id="JAH15965.1"/>
    </source>
</evidence>
<organism evidence="1">
    <name type="scientific">Anguilla anguilla</name>
    <name type="common">European freshwater eel</name>
    <name type="synonym">Muraena anguilla</name>
    <dbReference type="NCBI Taxonomy" id="7936"/>
    <lineage>
        <taxon>Eukaryota</taxon>
        <taxon>Metazoa</taxon>
        <taxon>Chordata</taxon>
        <taxon>Craniata</taxon>
        <taxon>Vertebrata</taxon>
        <taxon>Euteleostomi</taxon>
        <taxon>Actinopterygii</taxon>
        <taxon>Neopterygii</taxon>
        <taxon>Teleostei</taxon>
        <taxon>Anguilliformes</taxon>
        <taxon>Anguillidae</taxon>
        <taxon>Anguilla</taxon>
    </lineage>
</organism>
<proteinExistence type="predicted"/>
<protein>
    <submittedName>
        <fullName evidence="1">Uncharacterized protein</fullName>
    </submittedName>
</protein>
<sequence length="30" mass="3599">MPGVTKSDVNKYKNENYAVKLCQKRNMYIY</sequence>
<reference evidence="1" key="1">
    <citation type="submission" date="2014-11" db="EMBL/GenBank/DDBJ databases">
        <authorList>
            <person name="Amaro Gonzalez C."/>
        </authorList>
    </citation>
    <scope>NUCLEOTIDE SEQUENCE</scope>
</reference>
<dbReference type="EMBL" id="GBXM01092612">
    <property type="protein sequence ID" value="JAH15965.1"/>
    <property type="molecule type" value="Transcribed_RNA"/>
</dbReference>
<accession>A0A0E9QHZ9</accession>
<reference evidence="1" key="2">
    <citation type="journal article" date="2015" name="Fish Shellfish Immunol.">
        <title>Early steps in the European eel (Anguilla anguilla)-Vibrio vulnificus interaction in the gills: Role of the RtxA13 toxin.</title>
        <authorList>
            <person name="Callol A."/>
            <person name="Pajuelo D."/>
            <person name="Ebbesson L."/>
            <person name="Teles M."/>
            <person name="MacKenzie S."/>
            <person name="Amaro C."/>
        </authorList>
    </citation>
    <scope>NUCLEOTIDE SEQUENCE</scope>
</reference>
<name>A0A0E9QHZ9_ANGAN</name>
<dbReference type="AlphaFoldDB" id="A0A0E9QHZ9"/>